<gene>
    <name evidence="6" type="ORF">GCM10010969_25600</name>
</gene>
<sequence length="477" mass="53854">MKRQELRIEKEIVKTVRMDYQLYIPPSHEDEETVKEKPPLILYLHGAGGSGSEPDLVRREGLPDHVEHVSEFPFIVVAPQCPIGVFWNTKEDEVIAILDEVTERWNVDPERVYLTGYSMGAYGVWHLAVHYPKRFAAIAPVSGGGDPSYARDLQEMPAWIFHGTDDEVIHASESEKIAEAMRKVGAEVELTLYPGSGHDCWKKVYASEALYRWFLEHKISSRSEKIERHRTEEGQEMGSYPTKQIGAEASTDSYAYSPEVSGSDENTISEASDAGNAYGLLDQDGSLITDGTVRLRIQPVTDTDAGDLLALELKNRDFFRQFAETREESFYTQEGQERRVRGAIDGAAVDERYLFTVRLRETGELIGTVDLTGVNRGSLQSAWLGYFLDKDHNGRGYMTESVQFIVRHAFEVLVLHRLEAGVMPHNEASLRVLEKAGFQREGLARQNVKIDGRWQDHVSLGIVNPKDMESDQHTDHV</sequence>
<protein>
    <recommendedName>
        <fullName evidence="5">N-acetyltransferase domain-containing protein</fullName>
    </recommendedName>
</protein>
<comment type="caution">
    <text evidence="6">The sequence shown here is derived from an EMBL/GenBank/DDBJ whole genome shotgun (WGS) entry which is preliminary data.</text>
</comment>
<evidence type="ECO:0000256" key="1">
    <source>
        <dbReference type="ARBA" id="ARBA00022679"/>
    </source>
</evidence>
<dbReference type="EMBL" id="BMLN01000006">
    <property type="protein sequence ID" value="GGO02368.1"/>
    <property type="molecule type" value="Genomic_DNA"/>
</dbReference>
<evidence type="ECO:0000259" key="5">
    <source>
        <dbReference type="PROSITE" id="PS51186"/>
    </source>
</evidence>
<dbReference type="InterPro" id="IPR016181">
    <property type="entry name" value="Acyl_CoA_acyltransferase"/>
</dbReference>
<evidence type="ECO:0000256" key="2">
    <source>
        <dbReference type="ARBA" id="ARBA00023315"/>
    </source>
</evidence>
<accession>A0ABQ2L6W6</accession>
<dbReference type="RefSeq" id="WP_018976370.1">
    <property type="nucleotide sequence ID" value="NZ_BMLN01000006.1"/>
</dbReference>
<dbReference type="InterPro" id="IPR029058">
    <property type="entry name" value="AB_hydrolase_fold"/>
</dbReference>
<proteinExistence type="inferred from homology"/>
<dbReference type="PANTHER" id="PTHR43792:SF8">
    <property type="entry name" value="[RIBOSOMAL PROTEIN US5]-ALANINE N-ACETYLTRANSFERASE"/>
    <property type="match status" value="1"/>
</dbReference>
<feature type="region of interest" description="Disordered" evidence="4">
    <location>
        <begin position="225"/>
        <end position="244"/>
    </location>
</feature>
<reference evidence="7" key="1">
    <citation type="journal article" date="2019" name="Int. J. Syst. Evol. Microbiol.">
        <title>The Global Catalogue of Microorganisms (GCM) 10K type strain sequencing project: providing services to taxonomists for standard genome sequencing and annotation.</title>
        <authorList>
            <consortium name="The Broad Institute Genomics Platform"/>
            <consortium name="The Broad Institute Genome Sequencing Center for Infectious Disease"/>
            <person name="Wu L."/>
            <person name="Ma J."/>
        </authorList>
    </citation>
    <scope>NUCLEOTIDE SEQUENCE [LARGE SCALE GENOMIC DNA]</scope>
    <source>
        <strain evidence="7">CGMCC 1.6964</strain>
    </source>
</reference>
<dbReference type="Gene3D" id="3.40.630.30">
    <property type="match status" value="1"/>
</dbReference>
<dbReference type="InterPro" id="IPR000182">
    <property type="entry name" value="GNAT_dom"/>
</dbReference>
<keyword evidence="7" id="KW-1185">Reference proteome</keyword>
<dbReference type="Pfam" id="PF01738">
    <property type="entry name" value="DLH"/>
    <property type="match status" value="1"/>
</dbReference>
<dbReference type="PROSITE" id="PS51186">
    <property type="entry name" value="GNAT"/>
    <property type="match status" value="1"/>
</dbReference>
<dbReference type="InterPro" id="IPR002925">
    <property type="entry name" value="Dienelactn_hydro"/>
</dbReference>
<dbReference type="Proteomes" id="UP000606653">
    <property type="component" value="Unassembled WGS sequence"/>
</dbReference>
<evidence type="ECO:0000256" key="3">
    <source>
        <dbReference type="ARBA" id="ARBA00038502"/>
    </source>
</evidence>
<dbReference type="SUPFAM" id="SSF53474">
    <property type="entry name" value="alpha/beta-Hydrolases"/>
    <property type="match status" value="1"/>
</dbReference>
<dbReference type="Pfam" id="PF13302">
    <property type="entry name" value="Acetyltransf_3"/>
    <property type="match status" value="1"/>
</dbReference>
<keyword evidence="2" id="KW-0012">Acyltransferase</keyword>
<dbReference type="Gene3D" id="3.40.50.1820">
    <property type="entry name" value="alpha/beta hydrolase"/>
    <property type="match status" value="1"/>
</dbReference>
<evidence type="ECO:0000313" key="7">
    <source>
        <dbReference type="Proteomes" id="UP000606653"/>
    </source>
</evidence>
<evidence type="ECO:0000313" key="6">
    <source>
        <dbReference type="EMBL" id="GGO02368.1"/>
    </source>
</evidence>
<evidence type="ECO:0000256" key="4">
    <source>
        <dbReference type="SAM" id="MobiDB-lite"/>
    </source>
</evidence>
<dbReference type="SUPFAM" id="SSF55729">
    <property type="entry name" value="Acyl-CoA N-acyltransferases (Nat)"/>
    <property type="match status" value="1"/>
</dbReference>
<comment type="similarity">
    <text evidence="3">Belongs to the acetyltransferase family. RimJ subfamily.</text>
</comment>
<dbReference type="PANTHER" id="PTHR43792">
    <property type="entry name" value="GNAT FAMILY, PUTATIVE (AFU_ORTHOLOGUE AFUA_3G00765)-RELATED-RELATED"/>
    <property type="match status" value="1"/>
</dbReference>
<name>A0ABQ2L6W6_9BACL</name>
<keyword evidence="1" id="KW-0808">Transferase</keyword>
<dbReference type="InterPro" id="IPR051531">
    <property type="entry name" value="N-acetyltransferase"/>
</dbReference>
<organism evidence="6 7">
    <name type="scientific">Saccharibacillus kuerlensis</name>
    <dbReference type="NCBI Taxonomy" id="459527"/>
    <lineage>
        <taxon>Bacteria</taxon>
        <taxon>Bacillati</taxon>
        <taxon>Bacillota</taxon>
        <taxon>Bacilli</taxon>
        <taxon>Bacillales</taxon>
        <taxon>Paenibacillaceae</taxon>
        <taxon>Saccharibacillus</taxon>
    </lineage>
</organism>
<feature type="domain" description="N-acetyltransferase" evidence="5">
    <location>
        <begin position="295"/>
        <end position="469"/>
    </location>
</feature>